<keyword evidence="4" id="KW-0378">Hydrolase</keyword>
<dbReference type="Gene3D" id="3.40.190.80">
    <property type="match status" value="1"/>
</dbReference>
<evidence type="ECO:0000256" key="5">
    <source>
        <dbReference type="ARBA" id="ARBA00022842"/>
    </source>
</evidence>
<gene>
    <name evidence="6" type="ORF">ACFSUO_06305</name>
</gene>
<evidence type="ECO:0000256" key="1">
    <source>
        <dbReference type="ARBA" id="ARBA00001033"/>
    </source>
</evidence>
<dbReference type="Pfam" id="PF00459">
    <property type="entry name" value="Inositol_P"/>
    <property type="match status" value="1"/>
</dbReference>
<dbReference type="PANTHER" id="PTHR20854:SF4">
    <property type="entry name" value="INOSITOL-1-MONOPHOSPHATASE-RELATED"/>
    <property type="match status" value="1"/>
</dbReference>
<reference evidence="7" key="1">
    <citation type="journal article" date="2019" name="Int. J. Syst. Evol. Microbiol.">
        <title>The Global Catalogue of Microorganisms (GCM) 10K type strain sequencing project: providing services to taxonomists for standard genome sequencing and annotation.</title>
        <authorList>
            <consortium name="The Broad Institute Genomics Platform"/>
            <consortium name="The Broad Institute Genome Sequencing Center for Infectious Disease"/>
            <person name="Wu L."/>
            <person name="Ma J."/>
        </authorList>
    </citation>
    <scope>NUCLEOTIDE SEQUENCE [LARGE SCALE GENOMIC DNA]</scope>
    <source>
        <strain evidence="7">TISTR 1535</strain>
    </source>
</reference>
<keyword evidence="3" id="KW-0479">Metal-binding</keyword>
<evidence type="ECO:0000313" key="6">
    <source>
        <dbReference type="EMBL" id="MFD2760584.1"/>
    </source>
</evidence>
<dbReference type="PROSITE" id="PS00629">
    <property type="entry name" value="IMP_1"/>
    <property type="match status" value="1"/>
</dbReference>
<dbReference type="PROSITE" id="PS00630">
    <property type="entry name" value="IMP_2"/>
    <property type="match status" value="1"/>
</dbReference>
<dbReference type="PANTHER" id="PTHR20854">
    <property type="entry name" value="INOSITOL MONOPHOSPHATASE"/>
    <property type="match status" value="1"/>
</dbReference>
<dbReference type="CDD" id="cd01637">
    <property type="entry name" value="IMPase_like"/>
    <property type="match status" value="1"/>
</dbReference>
<accession>A0ABW5V6Y0</accession>
<keyword evidence="5" id="KW-0460">Magnesium</keyword>
<dbReference type="InterPro" id="IPR000760">
    <property type="entry name" value="Inositol_monophosphatase-like"/>
</dbReference>
<protein>
    <recommendedName>
        <fullName evidence="2">inositol-phosphate phosphatase</fullName>
        <ecNumber evidence="2">3.1.3.25</ecNumber>
    </recommendedName>
</protein>
<organism evidence="6 7">
    <name type="scientific">Lentibacillus juripiscarius</name>
    <dbReference type="NCBI Taxonomy" id="257446"/>
    <lineage>
        <taxon>Bacteria</taxon>
        <taxon>Bacillati</taxon>
        <taxon>Bacillota</taxon>
        <taxon>Bacilli</taxon>
        <taxon>Bacillales</taxon>
        <taxon>Bacillaceae</taxon>
        <taxon>Lentibacillus</taxon>
    </lineage>
</organism>
<dbReference type="Gene3D" id="3.30.540.10">
    <property type="entry name" value="Fructose-1,6-Bisphosphatase, subunit A, domain 1"/>
    <property type="match status" value="1"/>
</dbReference>
<dbReference type="Proteomes" id="UP001597502">
    <property type="component" value="Unassembled WGS sequence"/>
</dbReference>
<evidence type="ECO:0000256" key="4">
    <source>
        <dbReference type="ARBA" id="ARBA00022801"/>
    </source>
</evidence>
<evidence type="ECO:0000256" key="2">
    <source>
        <dbReference type="ARBA" id="ARBA00013106"/>
    </source>
</evidence>
<comment type="catalytic activity">
    <reaction evidence="1">
        <text>a myo-inositol phosphate + H2O = myo-inositol + phosphate</text>
        <dbReference type="Rhea" id="RHEA:24056"/>
        <dbReference type="ChEBI" id="CHEBI:15377"/>
        <dbReference type="ChEBI" id="CHEBI:17268"/>
        <dbReference type="ChEBI" id="CHEBI:43474"/>
        <dbReference type="ChEBI" id="CHEBI:84139"/>
        <dbReference type="EC" id="3.1.3.25"/>
    </reaction>
</comment>
<comment type="caution">
    <text evidence="6">The sequence shown here is derived from an EMBL/GenBank/DDBJ whole genome shotgun (WGS) entry which is preliminary data.</text>
</comment>
<dbReference type="RefSeq" id="WP_382392192.1">
    <property type="nucleotide sequence ID" value="NZ_JBHUNA010000009.1"/>
</dbReference>
<name>A0ABW5V6Y0_9BACI</name>
<keyword evidence="7" id="KW-1185">Reference proteome</keyword>
<evidence type="ECO:0000256" key="3">
    <source>
        <dbReference type="ARBA" id="ARBA00022723"/>
    </source>
</evidence>
<proteinExistence type="predicted"/>
<dbReference type="EC" id="3.1.3.25" evidence="2"/>
<sequence>MNRQDRDAIYGLAREWVLEAGKAIRERINDPLTIDTKSDANDLVTTMDKDTEYFFMNRIKSVYPDHSIIGEEGYGDEVTSLDGTVWIIDPIDGTMNFVHQKRNFAISVGIYHDGVGEIGLIYDVMADNLYSAQKGEGAFKNEIELPPLSLKKNFHESILGVNHFWLCENHLVDEEKMQEMVRTVRGTRSYGSAAIEFAFVAEGALDGYMTMGLSAWDIAAGIIIVNEVGGVTTTSFGEPINLLKKSSVLTCNPAIQEQILHDYLRKGRK</sequence>
<dbReference type="EMBL" id="JBHUNA010000009">
    <property type="protein sequence ID" value="MFD2760584.1"/>
    <property type="molecule type" value="Genomic_DNA"/>
</dbReference>
<dbReference type="InterPro" id="IPR020583">
    <property type="entry name" value="Inositol_monoP_metal-BS"/>
</dbReference>
<evidence type="ECO:0000313" key="7">
    <source>
        <dbReference type="Proteomes" id="UP001597502"/>
    </source>
</evidence>
<dbReference type="InterPro" id="IPR020550">
    <property type="entry name" value="Inositol_monophosphatase_CS"/>
</dbReference>
<dbReference type="PRINTS" id="PR00377">
    <property type="entry name" value="IMPHPHTASES"/>
</dbReference>
<dbReference type="SUPFAM" id="SSF56655">
    <property type="entry name" value="Carbohydrate phosphatase"/>
    <property type="match status" value="1"/>
</dbReference>